<dbReference type="InterPro" id="IPR018165">
    <property type="entry name" value="Ala-tRNA-synth_IIc_core"/>
</dbReference>
<keyword evidence="9" id="KW-1185">Reference proteome</keyword>
<evidence type="ECO:0000259" key="7">
    <source>
        <dbReference type="PROSITE" id="PS50860"/>
    </source>
</evidence>
<accession>A0ABW9KG71</accession>
<dbReference type="Pfam" id="PF01411">
    <property type="entry name" value="tRNA-synt_2c"/>
    <property type="match status" value="1"/>
</dbReference>
<dbReference type="Gene3D" id="2.40.30.130">
    <property type="match status" value="1"/>
</dbReference>
<dbReference type="Proteomes" id="UP001634747">
    <property type="component" value="Unassembled WGS sequence"/>
</dbReference>
<dbReference type="InterPro" id="IPR009000">
    <property type="entry name" value="Transl_B-barrel_sf"/>
</dbReference>
<name>A0ABW9KG71_9BACT</name>
<dbReference type="EMBL" id="JBJYXY010000001">
    <property type="protein sequence ID" value="MFN2974727.1"/>
    <property type="molecule type" value="Genomic_DNA"/>
</dbReference>
<dbReference type="SMART" id="SM00863">
    <property type="entry name" value="tRNA_SAD"/>
    <property type="match status" value="1"/>
</dbReference>
<evidence type="ECO:0000256" key="1">
    <source>
        <dbReference type="ARBA" id="ARBA00001947"/>
    </source>
</evidence>
<keyword evidence="4" id="KW-0479">Metal-binding</keyword>
<dbReference type="InterPro" id="IPR051335">
    <property type="entry name" value="Alanyl-tRNA_Editing_Enzymes"/>
</dbReference>
<dbReference type="SUPFAM" id="SSF55186">
    <property type="entry name" value="ThrRS/AlaRS common domain"/>
    <property type="match status" value="1"/>
</dbReference>
<evidence type="ECO:0000256" key="3">
    <source>
        <dbReference type="ARBA" id="ARBA00017959"/>
    </source>
</evidence>
<comment type="cofactor">
    <cofactor evidence="1">
        <name>Zn(2+)</name>
        <dbReference type="ChEBI" id="CHEBI:29105"/>
    </cofactor>
</comment>
<protein>
    <recommendedName>
        <fullName evidence="3">Alanine--tRNA ligase</fullName>
    </recommendedName>
    <alternativeName>
        <fullName evidence="6">Alanyl-tRNA synthetase</fullName>
    </alternativeName>
</protein>
<dbReference type="RefSeq" id="WP_263413717.1">
    <property type="nucleotide sequence ID" value="NZ_BAABBH010000001.1"/>
</dbReference>
<evidence type="ECO:0000313" key="8">
    <source>
        <dbReference type="EMBL" id="MFN2974727.1"/>
    </source>
</evidence>
<dbReference type="PANTHER" id="PTHR43462">
    <property type="entry name" value="ALANYL-TRNA EDITING PROTEIN"/>
    <property type="match status" value="1"/>
</dbReference>
<dbReference type="InterPro" id="IPR018164">
    <property type="entry name" value="Ala-tRNA-synth_IIc_N"/>
</dbReference>
<reference evidence="8 9" key="1">
    <citation type="submission" date="2024-12" db="EMBL/GenBank/DDBJ databases">
        <authorList>
            <person name="Lee Y."/>
        </authorList>
    </citation>
    <scope>NUCLEOTIDE SEQUENCE [LARGE SCALE GENOMIC DNA]</scope>
    <source>
        <strain evidence="8 9">03SUJ4</strain>
    </source>
</reference>
<dbReference type="PANTHER" id="PTHR43462:SF1">
    <property type="entry name" value="ALANYL-TRNA EDITING PROTEIN AARSD1"/>
    <property type="match status" value="1"/>
</dbReference>
<dbReference type="Pfam" id="PF07973">
    <property type="entry name" value="tRNA_SAD"/>
    <property type="match status" value="1"/>
</dbReference>
<evidence type="ECO:0000256" key="4">
    <source>
        <dbReference type="ARBA" id="ARBA00022723"/>
    </source>
</evidence>
<evidence type="ECO:0000256" key="6">
    <source>
        <dbReference type="ARBA" id="ARBA00032577"/>
    </source>
</evidence>
<gene>
    <name evidence="8" type="ORF">ACK2TP_03040</name>
</gene>
<dbReference type="SUPFAM" id="SSF50447">
    <property type="entry name" value="Translation proteins"/>
    <property type="match status" value="1"/>
</dbReference>
<dbReference type="InterPro" id="IPR018163">
    <property type="entry name" value="Thr/Ala-tRNA-synth_IIc_edit"/>
</dbReference>
<organism evidence="8 9">
    <name type="scientific">Terriglobus aquaticus</name>
    <dbReference type="NCBI Taxonomy" id="940139"/>
    <lineage>
        <taxon>Bacteria</taxon>
        <taxon>Pseudomonadati</taxon>
        <taxon>Acidobacteriota</taxon>
        <taxon>Terriglobia</taxon>
        <taxon>Terriglobales</taxon>
        <taxon>Acidobacteriaceae</taxon>
        <taxon>Terriglobus</taxon>
    </lineage>
</organism>
<keyword evidence="5" id="KW-0862">Zinc</keyword>
<proteinExistence type="predicted"/>
<evidence type="ECO:0000256" key="5">
    <source>
        <dbReference type="ARBA" id="ARBA00022833"/>
    </source>
</evidence>
<feature type="domain" description="Alanyl-transfer RNA synthetases family profile" evidence="7">
    <location>
        <begin position="1"/>
        <end position="257"/>
    </location>
</feature>
<comment type="caution">
    <text evidence="8">The sequence shown here is derived from an EMBL/GenBank/DDBJ whole genome shotgun (WGS) entry which is preliminary data.</text>
</comment>
<sequence length="299" mass="32014">MATTERLYYADSSLLEFSATVTEIRELARVEGKPVFQVALDRTAFYPTGGGQPHDTGVLVATARSGAVLEAPVTDVVEDEAGEVWHTTAKPLQPGTEVTGRVDAERRRDHMQQHSGQHLLSAIAARAWGAATVGFHLGELDTTVDLAVPLLTAEQVAMLQQQANDAVMQAMSVTQRWIGREEAEGLLAAGVLRKLPPRAGDLRVVTIAGLDENACGGTHVANTAAIGPVLLRKVEKIRGNSRVRFVCGGRALRAATADWAQLSEIASSLSTAPASLRERVAKMQAEIAEARRQAKDQAR</sequence>
<evidence type="ECO:0000256" key="2">
    <source>
        <dbReference type="ARBA" id="ARBA00004496"/>
    </source>
</evidence>
<dbReference type="Gene3D" id="3.30.980.10">
    <property type="entry name" value="Threonyl-trna Synthetase, Chain A, domain 2"/>
    <property type="match status" value="1"/>
</dbReference>
<comment type="subcellular location">
    <subcellularLocation>
        <location evidence="2">Cytoplasm</location>
    </subcellularLocation>
</comment>
<evidence type="ECO:0000313" key="9">
    <source>
        <dbReference type="Proteomes" id="UP001634747"/>
    </source>
</evidence>
<dbReference type="PROSITE" id="PS50860">
    <property type="entry name" value="AA_TRNA_LIGASE_II_ALA"/>
    <property type="match status" value="1"/>
</dbReference>
<dbReference type="InterPro" id="IPR012947">
    <property type="entry name" value="tRNA_SAD"/>
</dbReference>